<dbReference type="AlphaFoldDB" id="A0A7W3PPY5"/>
<dbReference type="Proteomes" id="UP000524237">
    <property type="component" value="Unassembled WGS sequence"/>
</dbReference>
<evidence type="ECO:0000313" key="5">
    <source>
        <dbReference type="Proteomes" id="UP000524237"/>
    </source>
</evidence>
<keyword evidence="5" id="KW-1185">Reference proteome</keyword>
<dbReference type="SUPFAM" id="SSF51735">
    <property type="entry name" value="NAD(P)-binding Rossmann-fold domains"/>
    <property type="match status" value="1"/>
</dbReference>
<dbReference type="PANTHER" id="PTHR24320:SF148">
    <property type="entry name" value="NAD(P)-BINDING ROSSMANN-FOLD SUPERFAMILY PROTEIN"/>
    <property type="match status" value="1"/>
</dbReference>
<dbReference type="GO" id="GO:0016491">
    <property type="term" value="F:oxidoreductase activity"/>
    <property type="evidence" value="ECO:0007669"/>
    <property type="project" value="UniProtKB-KW"/>
</dbReference>
<dbReference type="InterPro" id="IPR002347">
    <property type="entry name" value="SDR_fam"/>
</dbReference>
<dbReference type="PANTHER" id="PTHR24320">
    <property type="entry name" value="RETINOL DEHYDROGENASE"/>
    <property type="match status" value="1"/>
</dbReference>
<name>A0A7W3PPY5_9MICO</name>
<comment type="caution">
    <text evidence="4">The sequence shown here is derived from an EMBL/GenBank/DDBJ whole genome shotgun (WGS) entry which is preliminary data.</text>
</comment>
<protein>
    <submittedName>
        <fullName evidence="4">NAD(P)-dependent dehydrogenase (Short-subunit alcohol dehydrogenase family)</fullName>
    </submittedName>
</protein>
<evidence type="ECO:0000313" key="4">
    <source>
        <dbReference type="EMBL" id="MBA8829920.1"/>
    </source>
</evidence>
<dbReference type="EMBL" id="JACGWU010000008">
    <property type="protein sequence ID" value="MBA8829920.1"/>
    <property type="molecule type" value="Genomic_DNA"/>
</dbReference>
<gene>
    <name evidence="4" type="ORF">FB555_002046</name>
</gene>
<keyword evidence="2" id="KW-0560">Oxidoreductase</keyword>
<reference evidence="4 5" key="1">
    <citation type="submission" date="2020-07" db="EMBL/GenBank/DDBJ databases">
        <title>Sequencing the genomes of 1000 actinobacteria strains.</title>
        <authorList>
            <person name="Klenk H.-P."/>
        </authorList>
    </citation>
    <scope>NUCLEOTIDE SEQUENCE [LARGE SCALE GENOMIC DNA]</scope>
    <source>
        <strain evidence="4 5">DSM 23737</strain>
    </source>
</reference>
<proteinExistence type="inferred from homology"/>
<organism evidence="4 5">
    <name type="scientific">Alpinimonas psychrophila</name>
    <dbReference type="NCBI Taxonomy" id="748908"/>
    <lineage>
        <taxon>Bacteria</taxon>
        <taxon>Bacillati</taxon>
        <taxon>Actinomycetota</taxon>
        <taxon>Actinomycetes</taxon>
        <taxon>Micrococcales</taxon>
        <taxon>Microbacteriaceae</taxon>
        <taxon>Alpinimonas</taxon>
    </lineage>
</organism>
<evidence type="ECO:0000256" key="1">
    <source>
        <dbReference type="ARBA" id="ARBA00006484"/>
    </source>
</evidence>
<evidence type="ECO:0000256" key="2">
    <source>
        <dbReference type="ARBA" id="ARBA00023002"/>
    </source>
</evidence>
<dbReference type="Gene3D" id="3.40.50.720">
    <property type="entry name" value="NAD(P)-binding Rossmann-like Domain"/>
    <property type="match status" value="1"/>
</dbReference>
<dbReference type="RefSeq" id="WP_182485332.1">
    <property type="nucleotide sequence ID" value="NZ_JACGWU010000008.1"/>
</dbReference>
<accession>A0A7W3PPY5</accession>
<evidence type="ECO:0000256" key="3">
    <source>
        <dbReference type="RuleBase" id="RU000363"/>
    </source>
</evidence>
<dbReference type="PRINTS" id="PR00081">
    <property type="entry name" value="GDHRDH"/>
</dbReference>
<dbReference type="PRINTS" id="PR00080">
    <property type="entry name" value="SDRFAMILY"/>
</dbReference>
<comment type="similarity">
    <text evidence="1 3">Belongs to the short-chain dehydrogenases/reductases (SDR) family.</text>
</comment>
<dbReference type="Pfam" id="PF00106">
    <property type="entry name" value="adh_short"/>
    <property type="match status" value="1"/>
</dbReference>
<sequence length="294" mass="30803">MPKPLLDLPRLDGKRAIITGANSGLGFETALVLSALGAEVTLAVRNTVAGAAAVDRIRTHQPDARLAVEPLDLADLASVRAFTAAQTDTPLDILINNAGIMAPPFSLSVDGIESQMATNHVGHFALTAGLLPALLRGSGGRVVSLSSVAHRRGSFTTASVDEVRGTDIGYSAWNRYGTTKLACLMFALELDRRAKAANIPIVSVAAHPGWASTNLQKGGNERANFLAQSAATGARSQILASTSLGLSGGEFIGPRLEIWGKPRIFTGMPRAYDESLADALWASTEELMGTTFAL</sequence>
<dbReference type="InterPro" id="IPR036291">
    <property type="entry name" value="NAD(P)-bd_dom_sf"/>
</dbReference>